<dbReference type="AlphaFoldDB" id="A0A2T9Z0W5"/>
<sequence>MFDIDDPWGESQQAAPSVSLPTRNCIDDIALPPIYNSLFTKLSKGSKAVSKHDLSALLLKGEISRAAHEKILIVSLPDNSGIVTRQSFNIALALLGLAQKQKDISLSSIELHKNELPEPTFFNLNNSQEREENSLYINPLVPGAIIPISQESNDPWSPGPSKTPTQLSNPKQETQTSQSPINNRRKTISDIPSDTQSISDSILSRDFKLIDGDDPKQYQLDYDDVEVTESPERGGIVFKHINYDIFDSQVVRRYNDFFNLSTYLGKKFTFRILPLIPPKGFPVDRPFLDNRLKGLNRFSCSIMRFPYLRKDPLVKKFFCTKDDISKELKIALNTVSIEKLELSELEQGISKKHIDLLYHNIDKLEKTIQKDLDTFRGQVMSLEKTSKYKNSIGDEIYTISEFLRPPNEPLDSTVIKIPSLELTQAEKNNNKCFQEISMNLSNISMLEKSMSEVISSASCDYMRRLTGVIFSMKLLIDRIKNSSRLAETEKIEGRIITTKGQLYNLTENSPNDPSISRLKSSLEADSRVLGEIESEGRIMRVMLYHEVERYRRFKSFYSMIYRRLVDDHIKHHNLMLNAWKQSLMAAESMSSGPNDFIDF</sequence>
<gene>
    <name evidence="5" type="ORF">BB559_001729</name>
</gene>
<dbReference type="GO" id="GO:0005768">
    <property type="term" value="C:endosome"/>
    <property type="evidence" value="ECO:0007669"/>
    <property type="project" value="TreeGrafter"/>
</dbReference>
<feature type="region of interest" description="Disordered" evidence="3">
    <location>
        <begin position="148"/>
        <end position="197"/>
    </location>
</feature>
<dbReference type="Pfam" id="PF00787">
    <property type="entry name" value="PX"/>
    <property type="match status" value="1"/>
</dbReference>
<dbReference type="GO" id="GO:0042147">
    <property type="term" value="P:retrograde transport, endosome to Golgi"/>
    <property type="evidence" value="ECO:0007669"/>
    <property type="project" value="InterPro"/>
</dbReference>
<dbReference type="Gene3D" id="3.30.1520.10">
    <property type="entry name" value="Phox-like domain"/>
    <property type="match status" value="1"/>
</dbReference>
<dbReference type="PANTHER" id="PTHR47554:SF1">
    <property type="entry name" value="SORTING NEXIN MVP1"/>
    <property type="match status" value="1"/>
</dbReference>
<evidence type="ECO:0000256" key="2">
    <source>
        <dbReference type="ARBA" id="ARBA00014268"/>
    </source>
</evidence>
<protein>
    <recommendedName>
        <fullName evidence="2">Sorting nexin MVP1</fullName>
    </recommendedName>
</protein>
<dbReference type="EMBL" id="MBFT01000087">
    <property type="protein sequence ID" value="PVU98231.1"/>
    <property type="molecule type" value="Genomic_DNA"/>
</dbReference>
<accession>A0A2T9Z0W5</accession>
<dbReference type="GO" id="GO:0006623">
    <property type="term" value="P:protein targeting to vacuole"/>
    <property type="evidence" value="ECO:0007669"/>
    <property type="project" value="TreeGrafter"/>
</dbReference>
<dbReference type="Proteomes" id="UP000245699">
    <property type="component" value="Unassembled WGS sequence"/>
</dbReference>
<dbReference type="InterPro" id="IPR028662">
    <property type="entry name" value="SNX8/Mvp1"/>
</dbReference>
<dbReference type="InterPro" id="IPR001683">
    <property type="entry name" value="PX_dom"/>
</dbReference>
<reference evidence="5 6" key="1">
    <citation type="journal article" date="2018" name="MBio">
        <title>Comparative Genomics Reveals the Core Gene Toolbox for the Fungus-Insect Symbiosis.</title>
        <authorList>
            <person name="Wang Y."/>
            <person name="Stata M."/>
            <person name="Wang W."/>
            <person name="Stajich J.E."/>
            <person name="White M.M."/>
            <person name="Moncalvo J.M."/>
        </authorList>
    </citation>
    <scope>NUCLEOTIDE SEQUENCE [LARGE SCALE GENOMIC DNA]</scope>
    <source>
        <strain evidence="5 6">AUS-77-4</strain>
    </source>
</reference>
<evidence type="ECO:0000313" key="6">
    <source>
        <dbReference type="Proteomes" id="UP000245699"/>
    </source>
</evidence>
<keyword evidence="6" id="KW-1185">Reference proteome</keyword>
<evidence type="ECO:0000256" key="1">
    <source>
        <dbReference type="ARBA" id="ARBA00004287"/>
    </source>
</evidence>
<comment type="subcellular location">
    <subcellularLocation>
        <location evidence="1">Membrane</location>
        <topology evidence="1">Peripheral membrane protein</topology>
        <orientation evidence="1">Cytoplasmic side</orientation>
    </subcellularLocation>
</comment>
<dbReference type="InterPro" id="IPR036871">
    <property type="entry name" value="PX_dom_sf"/>
</dbReference>
<dbReference type="GO" id="GO:0016020">
    <property type="term" value="C:membrane"/>
    <property type="evidence" value="ECO:0007669"/>
    <property type="project" value="UniProtKB-SubCell"/>
</dbReference>
<comment type="caution">
    <text evidence="5">The sequence shown here is derived from an EMBL/GenBank/DDBJ whole genome shotgun (WGS) entry which is preliminary data.</text>
</comment>
<dbReference type="SUPFAM" id="SSF64268">
    <property type="entry name" value="PX domain"/>
    <property type="match status" value="1"/>
</dbReference>
<dbReference type="PROSITE" id="PS50195">
    <property type="entry name" value="PX"/>
    <property type="match status" value="1"/>
</dbReference>
<proteinExistence type="predicted"/>
<dbReference type="SMART" id="SM00312">
    <property type="entry name" value="PX"/>
    <property type="match status" value="1"/>
</dbReference>
<evidence type="ECO:0000259" key="4">
    <source>
        <dbReference type="PROSITE" id="PS50195"/>
    </source>
</evidence>
<organism evidence="5 6">
    <name type="scientific">Furculomyces boomerangus</name>
    <dbReference type="NCBI Taxonomy" id="61424"/>
    <lineage>
        <taxon>Eukaryota</taxon>
        <taxon>Fungi</taxon>
        <taxon>Fungi incertae sedis</taxon>
        <taxon>Zoopagomycota</taxon>
        <taxon>Kickxellomycotina</taxon>
        <taxon>Harpellomycetes</taxon>
        <taxon>Harpellales</taxon>
        <taxon>Harpellaceae</taxon>
        <taxon>Furculomyces</taxon>
    </lineage>
</organism>
<dbReference type="Gene3D" id="1.10.238.10">
    <property type="entry name" value="EF-hand"/>
    <property type="match status" value="1"/>
</dbReference>
<feature type="domain" description="PX" evidence="4">
    <location>
        <begin position="196"/>
        <end position="325"/>
    </location>
</feature>
<dbReference type="PANTHER" id="PTHR47554">
    <property type="entry name" value="SORTING NEXIN MVP1"/>
    <property type="match status" value="1"/>
</dbReference>
<name>A0A2T9Z0W5_9FUNG</name>
<evidence type="ECO:0000256" key="3">
    <source>
        <dbReference type="SAM" id="MobiDB-lite"/>
    </source>
</evidence>
<evidence type="ECO:0000313" key="5">
    <source>
        <dbReference type="EMBL" id="PVU98231.1"/>
    </source>
</evidence>
<dbReference type="STRING" id="61424.A0A2T9Z0W5"/>
<dbReference type="GO" id="GO:0005829">
    <property type="term" value="C:cytosol"/>
    <property type="evidence" value="ECO:0007669"/>
    <property type="project" value="GOC"/>
</dbReference>
<dbReference type="GO" id="GO:0032266">
    <property type="term" value="F:phosphatidylinositol-3-phosphate binding"/>
    <property type="evidence" value="ECO:0007669"/>
    <property type="project" value="TreeGrafter"/>
</dbReference>
<dbReference type="OrthoDB" id="5593756at2759"/>
<feature type="compositionally biased region" description="Polar residues" evidence="3">
    <location>
        <begin position="149"/>
        <end position="182"/>
    </location>
</feature>